<feature type="domain" description="Splicing factor 1 helix-hairpin" evidence="4">
    <location>
        <begin position="63"/>
        <end position="173"/>
    </location>
</feature>
<feature type="compositionally biased region" description="Pro residues" evidence="3">
    <location>
        <begin position="486"/>
        <end position="497"/>
    </location>
</feature>
<dbReference type="AlphaFoldDB" id="A0AA35XFM4"/>
<accession>A0AA35XFM4</accession>
<feature type="compositionally biased region" description="Low complexity" evidence="3">
    <location>
        <begin position="418"/>
        <end position="429"/>
    </location>
</feature>
<dbReference type="Gene3D" id="3.30.1370.10">
    <property type="entry name" value="K Homology domain, type 1"/>
    <property type="match status" value="2"/>
</dbReference>
<dbReference type="InterPro" id="IPR036612">
    <property type="entry name" value="KH_dom_type_1_sf"/>
</dbReference>
<dbReference type="GO" id="GO:0045131">
    <property type="term" value="F:pre-mRNA branch point binding"/>
    <property type="evidence" value="ECO:0007669"/>
    <property type="project" value="UniProtKB-UniRule"/>
</dbReference>
<dbReference type="InterPro" id="IPR047086">
    <property type="entry name" value="SF1-HH_sf"/>
</dbReference>
<feature type="region of interest" description="Disordered" evidence="3">
    <location>
        <begin position="1"/>
        <end position="71"/>
    </location>
</feature>
<keyword evidence="2" id="KW-0862">Zinc</keyword>
<feature type="compositionally biased region" description="Basic and acidic residues" evidence="3">
    <location>
        <begin position="35"/>
        <end position="47"/>
    </location>
</feature>
<keyword evidence="2" id="KW-0507">mRNA processing</keyword>
<evidence type="ECO:0000256" key="2">
    <source>
        <dbReference type="RuleBase" id="RU367126"/>
    </source>
</evidence>
<dbReference type="PANTHER" id="PTHR11208">
    <property type="entry name" value="RNA-BINDING PROTEIN RELATED"/>
    <property type="match status" value="1"/>
</dbReference>
<comment type="caution">
    <text evidence="5">The sequence shown here is derived from an EMBL/GenBank/DDBJ whole genome shotgun (WGS) entry which is preliminary data.</text>
</comment>
<dbReference type="EMBL" id="CASHTH010004419">
    <property type="protein sequence ID" value="CAI8057053.1"/>
    <property type="molecule type" value="Genomic_DNA"/>
</dbReference>
<feature type="compositionally biased region" description="Pro residues" evidence="3">
    <location>
        <begin position="430"/>
        <end position="439"/>
    </location>
</feature>
<name>A0AA35XFM4_GEOBA</name>
<reference evidence="5" key="1">
    <citation type="submission" date="2023-03" db="EMBL/GenBank/DDBJ databases">
        <authorList>
            <person name="Steffen K."/>
            <person name="Cardenas P."/>
        </authorList>
    </citation>
    <scope>NUCLEOTIDE SEQUENCE</scope>
</reference>
<keyword evidence="6" id="KW-1185">Reference proteome</keyword>
<sequence length="497" mass="53970">MATGANTTPLGRLHPILAAKVGESSPSPVGSTGSKDPELKRHLEAAKRAASALFPEEPARKKRKSRWASETVRTAIPGLPTVMPANMNEQQQQLYILHLKIEETSRQLRSGDLGIPLNPADRSPSPEPIYSHDGKRLNTREVRTRKRLEDRRHDLIQEAITLNPEYRPPTDYKAPNRKIEDKVFIPQEHHPETNFVGLLIGPSWNERYSLSFVSINFVLKPIPFPVRDPLTDKHQDHDQGKGGDKEGKFGRFGLPQPGEDEELHALITGSSPEVVKLAVDKIKAIIQSGIDVPGNENEIKKMQLMQLAELNDVTTVAPYLSLMKELGEKVPDHMREAAAGDKAGVGVGTRVPPPPSLMGGRNPGGLLVPDPHFHHAPPQPGGPWMFHSPHPGHFMHPGGPHMMMHSVPWGMHPGAHPMGPDGMPLMQGPMGPPPPPPPGTGDLPNALVQSWPPQQEAPWVPPAPPPSLPVAAPPPPPPMDHTQGGAPPPPPPPPAES</sequence>
<gene>
    <name evidence="5" type="ORF">GBAR_LOCUS31074</name>
</gene>
<dbReference type="Gene3D" id="6.10.140.1790">
    <property type="match status" value="1"/>
</dbReference>
<keyword evidence="2" id="KW-0747">Spliceosome</keyword>
<evidence type="ECO:0000256" key="1">
    <source>
        <dbReference type="ARBA" id="ARBA00022723"/>
    </source>
</evidence>
<feature type="compositionally biased region" description="Pro residues" evidence="3">
    <location>
        <begin position="459"/>
        <end position="479"/>
    </location>
</feature>
<proteinExistence type="inferred from homology"/>
<keyword evidence="2" id="KW-0863">Zinc-finger</keyword>
<comment type="similarity">
    <text evidence="2">Belongs to the BBP/SF1 family.</text>
</comment>
<dbReference type="Proteomes" id="UP001174909">
    <property type="component" value="Unassembled WGS sequence"/>
</dbReference>
<evidence type="ECO:0000313" key="6">
    <source>
        <dbReference type="Proteomes" id="UP001174909"/>
    </source>
</evidence>
<feature type="region of interest" description="Disordered" evidence="3">
    <location>
        <begin position="229"/>
        <end position="255"/>
    </location>
</feature>
<dbReference type="GO" id="GO:0003729">
    <property type="term" value="F:mRNA binding"/>
    <property type="evidence" value="ECO:0007669"/>
    <property type="project" value="TreeGrafter"/>
</dbReference>
<feature type="compositionally biased region" description="Polar residues" evidence="3">
    <location>
        <begin position="24"/>
        <end position="34"/>
    </location>
</feature>
<evidence type="ECO:0000259" key="4">
    <source>
        <dbReference type="Pfam" id="PF16275"/>
    </source>
</evidence>
<dbReference type="InterPro" id="IPR045071">
    <property type="entry name" value="BBP-like"/>
</dbReference>
<dbReference type="GO" id="GO:0008270">
    <property type="term" value="F:zinc ion binding"/>
    <property type="evidence" value="ECO:0007669"/>
    <property type="project" value="UniProtKB-UniRule"/>
</dbReference>
<dbReference type="InterPro" id="IPR032570">
    <property type="entry name" value="SF1-HH"/>
</dbReference>
<feature type="compositionally biased region" description="Basic and acidic residues" evidence="3">
    <location>
        <begin position="229"/>
        <end position="249"/>
    </location>
</feature>
<comment type="subcellular location">
    <subcellularLocation>
        <location evidence="2">Nucleus</location>
    </subcellularLocation>
</comment>
<comment type="function">
    <text evidence="2">Necessary for the splicing of pre-mRNA. Has a role in the recognition of the branch site (5'-UACUAAC-3'), the pyrimidine tract and the 3'-splice site at the 3'-end of introns.</text>
</comment>
<evidence type="ECO:0000256" key="3">
    <source>
        <dbReference type="SAM" id="MobiDB-lite"/>
    </source>
</evidence>
<dbReference type="GO" id="GO:0048024">
    <property type="term" value="P:regulation of mRNA splicing, via spliceosome"/>
    <property type="evidence" value="ECO:0007669"/>
    <property type="project" value="TreeGrafter"/>
</dbReference>
<dbReference type="PANTHER" id="PTHR11208:SF45">
    <property type="entry name" value="SPLICING FACTOR 1"/>
    <property type="match status" value="1"/>
</dbReference>
<dbReference type="Pfam" id="PF16275">
    <property type="entry name" value="SF1-HH"/>
    <property type="match status" value="1"/>
</dbReference>
<keyword evidence="1 2" id="KW-0479">Metal-binding</keyword>
<keyword evidence="2" id="KW-0508">mRNA splicing</keyword>
<evidence type="ECO:0000313" key="5">
    <source>
        <dbReference type="EMBL" id="CAI8057053.1"/>
    </source>
</evidence>
<dbReference type="GO" id="GO:0005681">
    <property type="term" value="C:spliceosomal complex"/>
    <property type="evidence" value="ECO:0007669"/>
    <property type="project" value="UniProtKB-KW"/>
</dbReference>
<keyword evidence="2" id="KW-0539">Nucleus</keyword>
<protein>
    <recommendedName>
        <fullName evidence="2">Branchpoint-bridging protein</fullName>
    </recommendedName>
</protein>
<organism evidence="5 6">
    <name type="scientific">Geodia barretti</name>
    <name type="common">Barrett's horny sponge</name>
    <dbReference type="NCBI Taxonomy" id="519541"/>
    <lineage>
        <taxon>Eukaryota</taxon>
        <taxon>Metazoa</taxon>
        <taxon>Porifera</taxon>
        <taxon>Demospongiae</taxon>
        <taxon>Heteroscleromorpha</taxon>
        <taxon>Tetractinellida</taxon>
        <taxon>Astrophorina</taxon>
        <taxon>Geodiidae</taxon>
        <taxon>Geodia</taxon>
    </lineage>
</organism>
<dbReference type="GO" id="GO:0000398">
    <property type="term" value="P:mRNA splicing, via spliceosome"/>
    <property type="evidence" value="ECO:0007669"/>
    <property type="project" value="UniProtKB-UniRule"/>
</dbReference>
<feature type="region of interest" description="Disordered" evidence="3">
    <location>
        <begin position="418"/>
        <end position="497"/>
    </location>
</feature>